<feature type="transmembrane region" description="Helical" evidence="1">
    <location>
        <begin position="40"/>
        <end position="57"/>
    </location>
</feature>
<evidence type="ECO:0000256" key="1">
    <source>
        <dbReference type="SAM" id="Phobius"/>
    </source>
</evidence>
<sequence length="135" mass="16349">MKKIHFTNMTNYYWLAILVLALALIILATFEMIPLENPKYYIYMRAFGFILIMLFWVKDIVFKNYVRWNNKAIYIRLNNWKGKNFKFDKILSWEQTDEELRINNLGGKSTAFDLKDFRKQDQEKLNDILTRHAAR</sequence>
<feature type="transmembrane region" description="Helical" evidence="1">
    <location>
        <begin position="12"/>
        <end position="34"/>
    </location>
</feature>
<keyword evidence="1" id="KW-0472">Membrane</keyword>
<name>A0A9X4RXG4_9FLAO</name>
<keyword evidence="3" id="KW-1185">Reference proteome</keyword>
<proteinExistence type="predicted"/>
<dbReference type="Proteomes" id="UP001152599">
    <property type="component" value="Unassembled WGS sequence"/>
</dbReference>
<dbReference type="EMBL" id="JANCMU010000004">
    <property type="protein sequence ID" value="MDG4946364.1"/>
    <property type="molecule type" value="Genomic_DNA"/>
</dbReference>
<dbReference type="AlphaFoldDB" id="A0A9X4RXG4"/>
<comment type="caution">
    <text evidence="2">The sequence shown here is derived from an EMBL/GenBank/DDBJ whole genome shotgun (WGS) entry which is preliminary data.</text>
</comment>
<organism evidence="2 3">
    <name type="scientific">Profundicola chukchiensis</name>
    <dbReference type="NCBI Taxonomy" id="2961959"/>
    <lineage>
        <taxon>Bacteria</taxon>
        <taxon>Pseudomonadati</taxon>
        <taxon>Bacteroidota</taxon>
        <taxon>Flavobacteriia</taxon>
        <taxon>Flavobacteriales</taxon>
        <taxon>Weeksellaceae</taxon>
        <taxon>Profundicola</taxon>
    </lineage>
</organism>
<keyword evidence="1" id="KW-0812">Transmembrane</keyword>
<reference evidence="2" key="1">
    <citation type="submission" date="2022-07" db="EMBL/GenBank/DDBJ databases">
        <title>Description and genome-wide analysis of Profundicola chukchiensis gen. nov., sp. nov., marine bacteria isolated from bottom sediments of the Chukchi Sea.</title>
        <authorList>
            <person name="Romanenko L."/>
            <person name="Otstavnykh N."/>
            <person name="Kurilenko V."/>
            <person name="Eremeev V."/>
            <person name="Velansky P."/>
            <person name="Mikhailov V."/>
            <person name="Isaeva M."/>
        </authorList>
    </citation>
    <scope>NUCLEOTIDE SEQUENCE</scope>
    <source>
        <strain evidence="2">KMM 9713</strain>
    </source>
</reference>
<gene>
    <name evidence="2" type="ORF">NMK71_08055</name>
</gene>
<evidence type="ECO:0000313" key="2">
    <source>
        <dbReference type="EMBL" id="MDG4946364.1"/>
    </source>
</evidence>
<keyword evidence="1" id="KW-1133">Transmembrane helix</keyword>
<protein>
    <submittedName>
        <fullName evidence="2">Uncharacterized protein</fullName>
    </submittedName>
</protein>
<evidence type="ECO:0000313" key="3">
    <source>
        <dbReference type="Proteomes" id="UP001152599"/>
    </source>
</evidence>
<accession>A0A9X4RXG4</accession>
<dbReference type="RefSeq" id="WP_304420773.1">
    <property type="nucleotide sequence ID" value="NZ_JANCMU010000004.1"/>
</dbReference>